<dbReference type="InterPro" id="IPR038765">
    <property type="entry name" value="Papain-like_cys_pep_sf"/>
</dbReference>
<sequence>MAVALTAVPAAWGDEYDLRNVDSNSYVTSVKYQTGGTCWAHGTMAAIESNLLITGNWAVAGETGQPNLAEYHLDWWNGFNEHNNDDTDPPTGGGLVVHQGGDYLVSSAYMTRGDGVIYSAAANDGTEYDDNWYYTVPDRNDPNYHYYYPRDIEWYTAGVDLNNIDTIKNKLMTE</sequence>
<name>X1AVV4_9ZZZZ</name>
<evidence type="ECO:0008006" key="2">
    <source>
        <dbReference type="Google" id="ProtNLM"/>
    </source>
</evidence>
<dbReference type="Gene3D" id="3.90.70.10">
    <property type="entry name" value="Cysteine proteinases"/>
    <property type="match status" value="1"/>
</dbReference>
<feature type="non-terminal residue" evidence="1">
    <location>
        <position position="174"/>
    </location>
</feature>
<dbReference type="EMBL" id="BART01012935">
    <property type="protein sequence ID" value="GAG87194.1"/>
    <property type="molecule type" value="Genomic_DNA"/>
</dbReference>
<accession>X1AVV4</accession>
<dbReference type="AlphaFoldDB" id="X1AVV4"/>
<comment type="caution">
    <text evidence="1">The sequence shown here is derived from an EMBL/GenBank/DDBJ whole genome shotgun (WGS) entry which is preliminary data.</text>
</comment>
<dbReference type="SUPFAM" id="SSF54001">
    <property type="entry name" value="Cysteine proteinases"/>
    <property type="match status" value="1"/>
</dbReference>
<protein>
    <recommendedName>
        <fullName evidence="2">Peptidase C1A papain C-terminal domain-containing protein</fullName>
    </recommendedName>
</protein>
<evidence type="ECO:0000313" key="1">
    <source>
        <dbReference type="EMBL" id="GAG87194.1"/>
    </source>
</evidence>
<organism evidence="1">
    <name type="scientific">marine sediment metagenome</name>
    <dbReference type="NCBI Taxonomy" id="412755"/>
    <lineage>
        <taxon>unclassified sequences</taxon>
        <taxon>metagenomes</taxon>
        <taxon>ecological metagenomes</taxon>
    </lineage>
</organism>
<gene>
    <name evidence="1" type="ORF">S01H4_26726</name>
</gene>
<proteinExistence type="predicted"/>
<reference evidence="1" key="1">
    <citation type="journal article" date="2014" name="Front. Microbiol.">
        <title>High frequency of phylogenetically diverse reductive dehalogenase-homologous genes in deep subseafloor sedimentary metagenomes.</title>
        <authorList>
            <person name="Kawai M."/>
            <person name="Futagami T."/>
            <person name="Toyoda A."/>
            <person name="Takaki Y."/>
            <person name="Nishi S."/>
            <person name="Hori S."/>
            <person name="Arai W."/>
            <person name="Tsubouchi T."/>
            <person name="Morono Y."/>
            <person name="Uchiyama I."/>
            <person name="Ito T."/>
            <person name="Fujiyama A."/>
            <person name="Inagaki F."/>
            <person name="Takami H."/>
        </authorList>
    </citation>
    <scope>NUCLEOTIDE SEQUENCE</scope>
    <source>
        <strain evidence="1">Expedition CK06-06</strain>
    </source>
</reference>